<evidence type="ECO:0000256" key="2">
    <source>
        <dbReference type="PROSITE-ProRule" id="PRU00285"/>
    </source>
</evidence>
<dbReference type="PANTHER" id="PTHR11527">
    <property type="entry name" value="HEAT-SHOCK PROTEIN 20 FAMILY MEMBER"/>
    <property type="match status" value="1"/>
</dbReference>
<dbReference type="AlphaFoldDB" id="C6K8Q9"/>
<dbReference type="SUPFAM" id="SSF49764">
    <property type="entry name" value="HSP20-like chaperones"/>
    <property type="match status" value="1"/>
</dbReference>
<evidence type="ECO:0000256" key="3">
    <source>
        <dbReference type="RuleBase" id="RU003616"/>
    </source>
</evidence>
<dbReference type="InterPro" id="IPR031107">
    <property type="entry name" value="Small_HSP"/>
</dbReference>
<organism evidence="5">
    <name type="scientific">Eimeria tenella</name>
    <name type="common">Coccidian parasite</name>
    <dbReference type="NCBI Taxonomy" id="5802"/>
    <lineage>
        <taxon>Eukaryota</taxon>
        <taxon>Sar</taxon>
        <taxon>Alveolata</taxon>
        <taxon>Apicomplexa</taxon>
        <taxon>Conoidasida</taxon>
        <taxon>Coccidia</taxon>
        <taxon>Eucoccidiorida</taxon>
        <taxon>Eimeriorina</taxon>
        <taxon>Eimeriidae</taxon>
        <taxon>Eimeria</taxon>
    </lineage>
</organism>
<dbReference type="InterPro" id="IPR002068">
    <property type="entry name" value="A-crystallin/Hsp20_dom"/>
</dbReference>
<dbReference type="CDD" id="cd06464">
    <property type="entry name" value="ACD_sHsps-like"/>
    <property type="match status" value="1"/>
</dbReference>
<dbReference type="PROSITE" id="PS01031">
    <property type="entry name" value="SHSP"/>
    <property type="match status" value="1"/>
</dbReference>
<name>C6K8Q9_EIMTE</name>
<dbReference type="Pfam" id="PF00011">
    <property type="entry name" value="HSP20"/>
    <property type="match status" value="1"/>
</dbReference>
<dbReference type="VEuPathDB" id="ToxoDB:ETH2_0732200"/>
<comment type="similarity">
    <text evidence="2 3">Belongs to the small heat shock protein (HSP20) family.</text>
</comment>
<evidence type="ECO:0000256" key="1">
    <source>
        <dbReference type="ARBA" id="ARBA00023016"/>
    </source>
</evidence>
<feature type="domain" description="SHSP" evidence="4">
    <location>
        <begin position="68"/>
        <end position="185"/>
    </location>
</feature>
<evidence type="ECO:0000259" key="4">
    <source>
        <dbReference type="PROSITE" id="PS01031"/>
    </source>
</evidence>
<protein>
    <submittedName>
        <fullName evidence="5">Heat shock protein</fullName>
    </submittedName>
</protein>
<dbReference type="Gene3D" id="2.60.40.790">
    <property type="match status" value="1"/>
</dbReference>
<sequence>MIDRGEATWDEVKAYIREHAPQRLIPSGPTSTTSYSYSAGVWYPLTPGGCFTAAPNTVFEVACAAAKKQQINLRPQCDISFDSKSSQIIFALDLPGFNKQDVHVEVENRCVTISGERPRPAADSEETMKSLLRERNFGGFCRSFQLPPNAIEDAISAVFENGVLFVRISTSDPKASSEKKKVSID</sequence>
<evidence type="ECO:0000313" key="5">
    <source>
        <dbReference type="EMBL" id="ACS37296.1"/>
    </source>
</evidence>
<reference evidence="5" key="1">
    <citation type="submission" date="2009-05" db="EMBL/GenBank/DDBJ databases">
        <authorList>
            <person name="Yan Y."/>
            <person name="Han H."/>
            <person name="Huang B."/>
            <person name="Zhao Q."/>
            <person name="Dong H."/>
            <person name="Jing L."/>
        </authorList>
    </citation>
    <scope>NUCLEOTIDE SEQUENCE</scope>
</reference>
<dbReference type="InterPro" id="IPR008978">
    <property type="entry name" value="HSP20-like_chaperone"/>
</dbReference>
<dbReference type="VEuPathDB" id="ToxoDB:ETH_00017510"/>
<accession>C6K8Q9</accession>
<dbReference type="EMBL" id="GQ169724">
    <property type="protein sequence ID" value="ACS37296.1"/>
    <property type="molecule type" value="mRNA"/>
</dbReference>
<keyword evidence="1 5" id="KW-0346">Stress response</keyword>
<proteinExistence type="evidence at transcript level"/>